<evidence type="ECO:0000313" key="4">
    <source>
        <dbReference type="WormBase" id="ZK262.1"/>
    </source>
</evidence>
<dbReference type="GeneID" id="191266"/>
<organism evidence="2 3">
    <name type="scientific">Caenorhabditis elegans</name>
    <dbReference type="NCBI Taxonomy" id="6239"/>
    <lineage>
        <taxon>Eukaryota</taxon>
        <taxon>Metazoa</taxon>
        <taxon>Ecdysozoa</taxon>
        <taxon>Nematoda</taxon>
        <taxon>Chromadorea</taxon>
        <taxon>Rhabditida</taxon>
        <taxon>Rhabditina</taxon>
        <taxon>Rhabditomorpha</taxon>
        <taxon>Rhabditoidea</taxon>
        <taxon>Rhabditidae</taxon>
        <taxon>Peloderinae</taxon>
        <taxon>Caenorhabditis</taxon>
    </lineage>
</organism>
<dbReference type="PaxDb" id="6239-ZK262.1"/>
<dbReference type="Pfam" id="PF10318">
    <property type="entry name" value="7TM_GPCR_Srh"/>
    <property type="match status" value="1"/>
</dbReference>
<dbReference type="PANTHER" id="PTHR22941:SF173">
    <property type="entry name" value="SERPENTINE RECEPTOR, CLASS H"/>
    <property type="match status" value="1"/>
</dbReference>
<feature type="transmembrane region" description="Helical" evidence="1">
    <location>
        <begin position="53"/>
        <end position="77"/>
    </location>
</feature>
<dbReference type="PIR" id="T27798">
    <property type="entry name" value="T27798"/>
</dbReference>
<feature type="transmembrane region" description="Helical" evidence="1">
    <location>
        <begin position="244"/>
        <end position="268"/>
    </location>
</feature>
<keyword evidence="1" id="KW-0472">Membrane</keyword>
<reference evidence="2 3" key="1">
    <citation type="journal article" date="1998" name="Science">
        <title>Genome sequence of the nematode C. elegans: a platform for investigating biology.</title>
        <authorList>
            <consortium name="The C. elegans sequencing consortium"/>
            <person name="Sulson J.E."/>
            <person name="Waterston R."/>
        </authorList>
    </citation>
    <scope>NUCLEOTIDE SEQUENCE [LARGE SCALE GENOMIC DNA]</scope>
    <source>
        <strain evidence="2 3">Bristol N2</strain>
    </source>
</reference>
<feature type="transmembrane region" description="Helical" evidence="1">
    <location>
        <begin position="274"/>
        <end position="299"/>
    </location>
</feature>
<dbReference type="Proteomes" id="UP000001940">
    <property type="component" value="Chromosome V"/>
</dbReference>
<proteinExistence type="predicted"/>
<dbReference type="CTD" id="191266"/>
<dbReference type="FunCoup" id="Q9XTR9">
    <property type="interactions" value="2"/>
</dbReference>
<keyword evidence="1" id="KW-1133">Transmembrane helix</keyword>
<dbReference type="InterPro" id="IPR019422">
    <property type="entry name" value="7TM_GPCR_serpentine_rcpt_Srh"/>
</dbReference>
<dbReference type="PhylomeDB" id="Q9XTR9"/>
<evidence type="ECO:0000313" key="2">
    <source>
        <dbReference type="EMBL" id="CAB16545.2"/>
    </source>
</evidence>
<feature type="transmembrane region" description="Helical" evidence="1">
    <location>
        <begin position="139"/>
        <end position="162"/>
    </location>
</feature>
<dbReference type="InterPro" id="IPR053220">
    <property type="entry name" value="Nematode_rcpt-like_serp_H"/>
</dbReference>
<keyword evidence="3" id="KW-1185">Reference proteome</keyword>
<dbReference type="RefSeq" id="NP_507601.2">
    <property type="nucleotide sequence ID" value="NM_075200.2"/>
</dbReference>
<dbReference type="PANTHER" id="PTHR22941">
    <property type="entry name" value="SERPENTINE RECEPTOR"/>
    <property type="match status" value="1"/>
</dbReference>
<feature type="transmembrane region" description="Helical" evidence="1">
    <location>
        <begin position="20"/>
        <end position="41"/>
    </location>
</feature>
<dbReference type="EMBL" id="BX284605">
    <property type="protein sequence ID" value="CAB16545.2"/>
    <property type="molecule type" value="Genomic_DNA"/>
</dbReference>
<dbReference type="AGR" id="WB:WBGene00005417"/>
<dbReference type="InParanoid" id="Q9XTR9"/>
<dbReference type="WormBase" id="ZK262.1">
    <property type="protein sequence ID" value="CE36073"/>
    <property type="gene ID" value="WBGene00005417"/>
    <property type="gene designation" value="srh-207"/>
</dbReference>
<evidence type="ECO:0000313" key="3">
    <source>
        <dbReference type="Proteomes" id="UP000001940"/>
    </source>
</evidence>
<name>Q9XTR9_CAEEL</name>
<keyword evidence="2" id="KW-0675">Receptor</keyword>
<dbReference type="AlphaFoldDB" id="Q9XTR9"/>
<gene>
    <name evidence="2 4" type="primary">srh-207</name>
    <name evidence="2" type="ORF">CELE_ZK262.1</name>
    <name evidence="4" type="ORF">ZK262.1</name>
</gene>
<feature type="transmembrane region" description="Helical" evidence="1">
    <location>
        <begin position="97"/>
        <end position="119"/>
    </location>
</feature>
<dbReference type="OMA" id="FIVCEFR"/>
<protein>
    <submittedName>
        <fullName evidence="2">Serpentine Receptor, class H</fullName>
    </submittedName>
</protein>
<sequence length="339" mass="38258">MNLTCTPNFNYFDSPQFLSIGMHIASVVVTPFHLLGLYCIIYKTPLQMKAVKWYLLNMHCSVMFFDYSVTVLGIPFVLATKLAGFSLGLLQYSNYSFLLSVAVMALSCQFLTISIAGIFENRFNTFCNFFWVPFWKKFISPLFLPYQYIVYPSLLSSGLLFIPDQETALKAMFKTLPCLPSEIYEADIYVIVEDMTLHAIMISIGVSGVLIQVVFFVGSLLYSSLEQLRARTMSQKTFQMQKQFLIAVILQSSVPLVCFAIPIIYFLIAYLKNYYNQGIINCLFINTSTHGLISAIALVTLHKPYRAAVLVMIAKTPELRIGPKISQLSNLSRSGVVIL</sequence>
<feature type="transmembrane region" description="Helical" evidence="1">
    <location>
        <begin position="199"/>
        <end position="223"/>
    </location>
</feature>
<evidence type="ECO:0000256" key="1">
    <source>
        <dbReference type="SAM" id="Phobius"/>
    </source>
</evidence>
<accession>Q9XTR9</accession>
<dbReference type="HOGENOM" id="CLU_042960_1_1_1"/>
<keyword evidence="1" id="KW-0812">Transmembrane</keyword>
<dbReference type="UCSC" id="ZK262.1">
    <property type="organism name" value="c. elegans"/>
</dbReference>
<dbReference type="KEGG" id="cel:CELE_ZK262.1"/>